<evidence type="ECO:0000256" key="1">
    <source>
        <dbReference type="ARBA" id="ARBA00022574"/>
    </source>
</evidence>
<dbReference type="PROSITE" id="PS50294">
    <property type="entry name" value="WD_REPEATS_REGION"/>
    <property type="match status" value="8"/>
</dbReference>
<dbReference type="InterPro" id="IPR020472">
    <property type="entry name" value="WD40_PAC1"/>
</dbReference>
<dbReference type="PANTHER" id="PTHR19848">
    <property type="entry name" value="WD40 REPEAT PROTEIN"/>
    <property type="match status" value="1"/>
</dbReference>
<dbReference type="CDD" id="cd00200">
    <property type="entry name" value="WD40"/>
    <property type="match status" value="1"/>
</dbReference>
<dbReference type="Pfam" id="PF24883">
    <property type="entry name" value="NPHP3_N"/>
    <property type="match status" value="1"/>
</dbReference>
<keyword evidence="1 3" id="KW-0853">WD repeat</keyword>
<dbReference type="SUPFAM" id="SSF50998">
    <property type="entry name" value="Quinoprotein alcohol dehydrogenase-like"/>
    <property type="match status" value="1"/>
</dbReference>
<feature type="repeat" description="WD" evidence="3">
    <location>
        <begin position="638"/>
        <end position="679"/>
    </location>
</feature>
<evidence type="ECO:0000259" key="4">
    <source>
        <dbReference type="Pfam" id="PF24883"/>
    </source>
</evidence>
<protein>
    <submittedName>
        <fullName evidence="5">NACHT and WD40 domain protein</fullName>
    </submittedName>
</protein>
<evidence type="ECO:0000256" key="2">
    <source>
        <dbReference type="ARBA" id="ARBA00022737"/>
    </source>
</evidence>
<dbReference type="PROSITE" id="PS50082">
    <property type="entry name" value="WD_REPEATS_2"/>
    <property type="match status" value="8"/>
</dbReference>
<keyword evidence="2" id="KW-0677">Repeat</keyword>
<dbReference type="Gene3D" id="3.40.50.300">
    <property type="entry name" value="P-loop containing nucleotide triphosphate hydrolases"/>
    <property type="match status" value="1"/>
</dbReference>
<feature type="repeat" description="WD" evidence="3">
    <location>
        <begin position="723"/>
        <end position="755"/>
    </location>
</feature>
<keyword evidence="6" id="KW-1185">Reference proteome</keyword>
<evidence type="ECO:0000313" key="6">
    <source>
        <dbReference type="Proteomes" id="UP001219568"/>
    </source>
</evidence>
<sequence length="951" mass="105376">MEGISAAASVIGIIQLAGSIVKICGGYLQEVKHARDDIIALKRTVADLESTVEKIREYLEGRDGTTLTISSSLVRSIANCLSDLGSLKKSVDPGKGKDFMRRFGIRAFKWPLNRTEVDRLIQNLERCKSSFTLSLQVNQTTLLTGLARSADRVDQNSVLVKLPIAYGAEFDSYTNQHEDDCLPGTRTELLHQIIEWARSPQSKCIFWLNGMAGTGKSTISRTVAKSLKEAKLLGASFFFKRGEGDRGNAMKLFSTIVRQLVVRIPRLIPGVQKVLDDEPDIAGKSLKEQFYRLILQPILSLELSELWPLTDFRDSAIIVVIDALDECARDEDIRAILRLLPTLQESNTLRLRVFLTSRPELPIRLGISQIPSLDHQDMVLHEIPEPVVQHDISLFLKHRLSMIRMDRGLPNDWPEDTAIKSLVRMSAPLFIFAATACRILGDLQWDPEDSLAKLLAYQNDESQLDDTSRFDDMSQFDKTYLPVLNRLLEGQSKKQERELVREFHEVVGAIVTLESHSDWVNSVAFSPDGQLLASGSDDETVRLWDPSSGNLQQTLQGHSGRIQSVAFSSGGFLASGSDDETIGLWDPNTGLLRRTFVGHSDWVKSVAFSPDGRLLASASYDKTIRTWDPSTGVLLQTLEGHSDRVNSVAFSPDGRVLASASKDKTVRLWDSTTGILHRTFDGHSGSALSVVFSSCGQLLASGSYDMTARLWDPAMGTQQHQTLEGHSDWIYSVSFSPDGGTLASGSRDTTIRLWDPVRGVVQQTLRGHSLSVRAVVFSPDGQFLASGSYDKTVRVWNPSTGVLQQVLEGHSSRVRSVAFSPDSRLLASISNDEALILWNPTNGTALQQISGVNRLNTTLKLSQDGSYLGNNLGSVDIQSWFKNHGSNPTWEIVNIWIENDQWIALRGNNVLWLPPEYRPKCSAVNGNTLVLGHSSGRISFIGFHVKHHGRR</sequence>
<evidence type="ECO:0000256" key="3">
    <source>
        <dbReference type="PROSITE-ProRule" id="PRU00221"/>
    </source>
</evidence>
<reference evidence="5" key="2">
    <citation type="submission" date="2023-01" db="EMBL/GenBank/DDBJ databases">
        <authorList>
            <person name="Petersen C."/>
        </authorList>
    </citation>
    <scope>NUCLEOTIDE SEQUENCE</scope>
    <source>
        <strain evidence="5">IBT 15450</strain>
    </source>
</reference>
<proteinExistence type="predicted"/>
<dbReference type="InterPro" id="IPR027417">
    <property type="entry name" value="P-loop_NTPase"/>
</dbReference>
<dbReference type="Gene3D" id="2.130.10.10">
    <property type="entry name" value="YVTN repeat-like/Quinoprotein amine dehydrogenase"/>
    <property type="match status" value="4"/>
</dbReference>
<dbReference type="SUPFAM" id="SSF50978">
    <property type="entry name" value="WD40 repeat-like"/>
    <property type="match status" value="1"/>
</dbReference>
<dbReference type="Pfam" id="PF00400">
    <property type="entry name" value="WD40"/>
    <property type="match status" value="8"/>
</dbReference>
<dbReference type="SMART" id="SM00320">
    <property type="entry name" value="WD40"/>
    <property type="match status" value="8"/>
</dbReference>
<dbReference type="InterPro" id="IPR001680">
    <property type="entry name" value="WD40_rpt"/>
</dbReference>
<comment type="caution">
    <text evidence="5">The sequence shown here is derived from an EMBL/GenBank/DDBJ whole genome shotgun (WGS) entry which is preliminary data.</text>
</comment>
<dbReference type="InterPro" id="IPR011047">
    <property type="entry name" value="Quinoprotein_ADH-like_sf"/>
</dbReference>
<reference evidence="5" key="1">
    <citation type="journal article" date="2023" name="IMA Fungus">
        <title>Comparative genomic study of the Penicillium genus elucidates a diverse pangenome and 15 lateral gene transfer events.</title>
        <authorList>
            <person name="Petersen C."/>
            <person name="Sorensen T."/>
            <person name="Nielsen M.R."/>
            <person name="Sondergaard T.E."/>
            <person name="Sorensen J.L."/>
            <person name="Fitzpatrick D.A."/>
            <person name="Frisvad J.C."/>
            <person name="Nielsen K.L."/>
        </authorList>
    </citation>
    <scope>NUCLEOTIDE SEQUENCE</scope>
    <source>
        <strain evidence="5">IBT 15450</strain>
    </source>
</reference>
<accession>A0AAD6N1J3</accession>
<feature type="repeat" description="WD" evidence="3">
    <location>
        <begin position="596"/>
        <end position="637"/>
    </location>
</feature>
<evidence type="ECO:0000313" key="5">
    <source>
        <dbReference type="EMBL" id="KAJ6022390.1"/>
    </source>
</evidence>
<feature type="repeat" description="WD" evidence="3">
    <location>
        <begin position="680"/>
        <end position="712"/>
    </location>
</feature>
<organism evidence="5 6">
    <name type="scientific">Penicillium canescens</name>
    <dbReference type="NCBI Taxonomy" id="5083"/>
    <lineage>
        <taxon>Eukaryota</taxon>
        <taxon>Fungi</taxon>
        <taxon>Dikarya</taxon>
        <taxon>Ascomycota</taxon>
        <taxon>Pezizomycotina</taxon>
        <taxon>Eurotiomycetes</taxon>
        <taxon>Eurotiomycetidae</taxon>
        <taxon>Eurotiales</taxon>
        <taxon>Aspergillaceae</taxon>
        <taxon>Penicillium</taxon>
    </lineage>
</organism>
<name>A0AAD6N1J3_PENCN</name>
<dbReference type="PRINTS" id="PR00320">
    <property type="entry name" value="GPROTEINBRPT"/>
</dbReference>
<feature type="repeat" description="WD" evidence="3">
    <location>
        <begin position="807"/>
        <end position="848"/>
    </location>
</feature>
<gene>
    <name evidence="5" type="ORF">N7460_012785</name>
</gene>
<dbReference type="PANTHER" id="PTHR19848:SF8">
    <property type="entry name" value="F-BOX AND WD REPEAT DOMAIN CONTAINING 7"/>
    <property type="match status" value="1"/>
</dbReference>
<feature type="repeat" description="WD" evidence="3">
    <location>
        <begin position="555"/>
        <end position="595"/>
    </location>
</feature>
<feature type="repeat" description="WD" evidence="3">
    <location>
        <begin position="513"/>
        <end position="554"/>
    </location>
</feature>
<dbReference type="Proteomes" id="UP001219568">
    <property type="component" value="Unassembled WGS sequence"/>
</dbReference>
<dbReference type="InterPro" id="IPR036322">
    <property type="entry name" value="WD40_repeat_dom_sf"/>
</dbReference>
<dbReference type="EMBL" id="JAQJZL010000016">
    <property type="protein sequence ID" value="KAJ6022390.1"/>
    <property type="molecule type" value="Genomic_DNA"/>
</dbReference>
<dbReference type="AlphaFoldDB" id="A0AAD6N1J3"/>
<dbReference type="SUPFAM" id="SSF52540">
    <property type="entry name" value="P-loop containing nucleoside triphosphate hydrolases"/>
    <property type="match status" value="1"/>
</dbReference>
<feature type="domain" description="Nephrocystin 3-like N-terminal" evidence="4">
    <location>
        <begin position="192"/>
        <end position="358"/>
    </location>
</feature>
<feature type="repeat" description="WD" evidence="3">
    <location>
        <begin position="765"/>
        <end position="806"/>
    </location>
</feature>
<dbReference type="InterPro" id="IPR015943">
    <property type="entry name" value="WD40/YVTN_repeat-like_dom_sf"/>
</dbReference>
<dbReference type="InterPro" id="IPR056884">
    <property type="entry name" value="NPHP3-like_N"/>
</dbReference>